<dbReference type="STRING" id="693661.Arcve_0473"/>
<dbReference type="Proteomes" id="UP000008136">
    <property type="component" value="Chromosome"/>
</dbReference>
<dbReference type="KEGG" id="ave:Arcve_0473"/>
<dbReference type="CDD" id="cd09854">
    <property type="entry name" value="PIN_VapC-like"/>
    <property type="match status" value="1"/>
</dbReference>
<proteinExistence type="predicted"/>
<evidence type="ECO:0000313" key="1">
    <source>
        <dbReference type="EMBL" id="AEA46505.1"/>
    </source>
</evidence>
<dbReference type="AlphaFoldDB" id="F2KPZ8"/>
<dbReference type="GeneID" id="10393569"/>
<dbReference type="InterPro" id="IPR021799">
    <property type="entry name" value="PIN-like_prokaryotic"/>
</dbReference>
<dbReference type="PANTHER" id="PTHR39550:SF1">
    <property type="entry name" value="SLL0658 PROTEIN"/>
    <property type="match status" value="1"/>
</dbReference>
<dbReference type="OrthoDB" id="323844at2157"/>
<dbReference type="PANTHER" id="PTHR39550">
    <property type="entry name" value="SLL0658 PROTEIN"/>
    <property type="match status" value="1"/>
</dbReference>
<dbReference type="HOGENOM" id="CLU_115769_0_1_2"/>
<protein>
    <submittedName>
        <fullName evidence="1">Nucleic acid-binding protein contains PIN domain-like protein</fullName>
    </submittedName>
</protein>
<dbReference type="Pfam" id="PF11848">
    <property type="entry name" value="DUF3368"/>
    <property type="match status" value="1"/>
</dbReference>
<gene>
    <name evidence="1" type="ordered locus">Arcve_0473</name>
</gene>
<name>F2KPZ8_ARCVS</name>
<dbReference type="RefSeq" id="WP_013683179.1">
    <property type="nucleotide sequence ID" value="NC_015320.1"/>
</dbReference>
<dbReference type="eggNOG" id="arCOG00717">
    <property type="taxonomic scope" value="Archaea"/>
</dbReference>
<accession>F2KPZ8</accession>
<reference evidence="1 2" key="1">
    <citation type="submission" date="2011-03" db="EMBL/GenBank/DDBJ databases">
        <title>The complete genome of Archaeoglobus veneficus SNP6.</title>
        <authorList>
            <consortium name="US DOE Joint Genome Institute (JGI-PGF)"/>
            <person name="Lucas S."/>
            <person name="Copeland A."/>
            <person name="Lapidus A."/>
            <person name="Bruce D."/>
            <person name="Goodwin L."/>
            <person name="Pitluck S."/>
            <person name="Kyrpides N."/>
            <person name="Mavromatis K."/>
            <person name="Pagani I."/>
            <person name="Ivanova N."/>
            <person name="Mikhailova N."/>
            <person name="Lu M."/>
            <person name="Detter J.C."/>
            <person name="Tapia R."/>
            <person name="Han C."/>
            <person name="Land M."/>
            <person name="Hauser L."/>
            <person name="Markowitz V."/>
            <person name="Cheng J.-F."/>
            <person name="Hugenholtz P."/>
            <person name="Woyke T."/>
            <person name="Wu D."/>
            <person name="Spring S."/>
            <person name="Brambilla E."/>
            <person name="Klenk H.-P."/>
            <person name="Eisen J.A."/>
        </authorList>
    </citation>
    <scope>NUCLEOTIDE SEQUENCE [LARGE SCALE GENOMIC DNA]</scope>
    <source>
        <strain>SNP6</strain>
    </source>
</reference>
<sequence>MAVADSSPLIYLAKVEKLRLLRELYGSLKVPEAVYREVVVKGEEKGFEDALRVKNEIGRFLSVHKPREETMYDIRGHLKKLGFQLGRGEIECIALCLDANDRFLLSDDEDAKRFARIYRIECKGTIYILLKSYKVGLLSRKECAETFERIVEKGFWVDAGVVNLFHKTLERLSSD</sequence>
<keyword evidence="2" id="KW-1185">Reference proteome</keyword>
<dbReference type="EMBL" id="CP002588">
    <property type="protein sequence ID" value="AEA46505.1"/>
    <property type="molecule type" value="Genomic_DNA"/>
</dbReference>
<evidence type="ECO:0000313" key="2">
    <source>
        <dbReference type="Proteomes" id="UP000008136"/>
    </source>
</evidence>
<organism evidence="1 2">
    <name type="scientific">Archaeoglobus veneficus (strain DSM 11195 / SNP6)</name>
    <dbReference type="NCBI Taxonomy" id="693661"/>
    <lineage>
        <taxon>Archaea</taxon>
        <taxon>Methanobacteriati</taxon>
        <taxon>Methanobacteriota</taxon>
        <taxon>Archaeoglobi</taxon>
        <taxon>Archaeoglobales</taxon>
        <taxon>Archaeoglobaceae</taxon>
        <taxon>Archaeoglobus</taxon>
    </lineage>
</organism>